<evidence type="ECO:0008006" key="3">
    <source>
        <dbReference type="Google" id="ProtNLM"/>
    </source>
</evidence>
<dbReference type="KEGG" id="pre:PCA10_40760"/>
<dbReference type="EMBL" id="AP013068">
    <property type="protein sequence ID" value="BAN49808.1"/>
    <property type="molecule type" value="Genomic_DNA"/>
</dbReference>
<accession>S6AUG6</accession>
<dbReference type="OrthoDB" id="7002364at2"/>
<dbReference type="Proteomes" id="UP000015503">
    <property type="component" value="Chromosome"/>
</dbReference>
<protein>
    <recommendedName>
        <fullName evidence="3">Carbon storage regulator</fullName>
    </recommendedName>
</protein>
<proteinExistence type="predicted"/>
<organism evidence="1 2">
    <name type="scientific">Metapseudomonas resinovorans NBRC 106553</name>
    <dbReference type="NCBI Taxonomy" id="1245471"/>
    <lineage>
        <taxon>Bacteria</taxon>
        <taxon>Pseudomonadati</taxon>
        <taxon>Pseudomonadota</taxon>
        <taxon>Gammaproteobacteria</taxon>
        <taxon>Pseudomonadales</taxon>
        <taxon>Pseudomonadaceae</taxon>
        <taxon>Metapseudomonas</taxon>
    </lineage>
</organism>
<gene>
    <name evidence="1" type="ORF">PCA10_40760</name>
</gene>
<dbReference type="AlphaFoldDB" id="S6AUG6"/>
<evidence type="ECO:0000313" key="1">
    <source>
        <dbReference type="EMBL" id="BAN49808.1"/>
    </source>
</evidence>
<sequence>MLVLCRNVGESLVIQRTPRSVTHIKVIRSERPTVVLSIETRSLDGRLRKRTEVQLGEPA</sequence>
<dbReference type="RefSeq" id="WP_016493942.1">
    <property type="nucleotide sequence ID" value="NC_021499.1"/>
</dbReference>
<name>S6AUG6_METRE</name>
<dbReference type="HOGENOM" id="CLU_2957227_0_0_6"/>
<evidence type="ECO:0000313" key="2">
    <source>
        <dbReference type="Proteomes" id="UP000015503"/>
    </source>
</evidence>
<keyword evidence="2" id="KW-1185">Reference proteome</keyword>
<dbReference type="PATRIC" id="fig|1245471.3.peg.4118"/>
<dbReference type="STRING" id="1245471.PCA10_40760"/>
<reference evidence="1 2" key="1">
    <citation type="journal article" date="2013" name="Genome Announc.">
        <title>Complete Genome Sequence of the Carbazole Degrader Pseudomonas resinovorans Strain CA10 (NBRC 106553).</title>
        <authorList>
            <person name="Shintani M."/>
            <person name="Hosoyama A."/>
            <person name="Ohji S."/>
            <person name="Tsuchikane K."/>
            <person name="Takarada H."/>
            <person name="Yamazoe A."/>
            <person name="Fujita N."/>
            <person name="Nojiri H."/>
        </authorList>
    </citation>
    <scope>NUCLEOTIDE SEQUENCE [LARGE SCALE GENOMIC DNA]</scope>
    <source>
        <strain evidence="1 2">NBRC 106553</strain>
    </source>
</reference>